<keyword evidence="1" id="KW-0697">Rotamase</keyword>
<feature type="domain" description="PPIase cyclophilin-type" evidence="2">
    <location>
        <begin position="129"/>
        <end position="292"/>
    </location>
</feature>
<evidence type="ECO:0000256" key="1">
    <source>
        <dbReference type="RuleBase" id="RU363019"/>
    </source>
</evidence>
<comment type="caution">
    <text evidence="3">The sequence shown here is derived from an EMBL/GenBank/DDBJ whole genome shotgun (WGS) entry which is preliminary data.</text>
</comment>
<comment type="function">
    <text evidence="1">PPIases accelerate the folding of proteins. It catalyzes the cis-trans isomerization of proline imidic peptide bonds in oligopeptides.</text>
</comment>
<organism evidence="3 4">
    <name type="scientific">Staurois parvus</name>
    <dbReference type="NCBI Taxonomy" id="386267"/>
    <lineage>
        <taxon>Eukaryota</taxon>
        <taxon>Metazoa</taxon>
        <taxon>Chordata</taxon>
        <taxon>Craniata</taxon>
        <taxon>Vertebrata</taxon>
        <taxon>Euteleostomi</taxon>
        <taxon>Amphibia</taxon>
        <taxon>Batrachia</taxon>
        <taxon>Anura</taxon>
        <taxon>Neobatrachia</taxon>
        <taxon>Ranoidea</taxon>
        <taxon>Ranidae</taxon>
        <taxon>Staurois</taxon>
    </lineage>
</organism>
<dbReference type="Proteomes" id="UP001162483">
    <property type="component" value="Unassembled WGS sequence"/>
</dbReference>
<comment type="similarity">
    <text evidence="1">Belongs to the cyclophilin-type PPIase family.</text>
</comment>
<dbReference type="InterPro" id="IPR002130">
    <property type="entry name" value="Cyclophilin-type_PPIase_dom"/>
</dbReference>
<dbReference type="Gene3D" id="2.40.100.10">
    <property type="entry name" value="Cyclophilin-like"/>
    <property type="match status" value="1"/>
</dbReference>
<keyword evidence="1" id="KW-0413">Isomerase</keyword>
<sequence>MMSSERLQLEVVGLLSEPPFHIAKCAAEVLKHSFDSEFEDPVIKPLLEFAWHEYLQEKKKEIRGEVWEFSSQVMCFANGELIGDEKGLKAWAKDMWDYRDYRPLPLYKALAEDFYVKKYIRGSKQTFVYLDVAIQEKPIGRLLFELFSDMCPKTCKNFQHLCSGESGDSPSGIKLHYKGAPFHRTVKNGWIQGGDIVAGKGNGGESIFGGTFDDENYAVSHNKRGILGMANKGHHTNSSQFYITLQATPYLDKKQVAFGQLVEGSNVLWKMEDIPTYNERPKLNCTILDCGIFIP</sequence>
<evidence type="ECO:0000259" key="2">
    <source>
        <dbReference type="PROSITE" id="PS50072"/>
    </source>
</evidence>
<dbReference type="EC" id="5.2.1.8" evidence="1"/>
<dbReference type="Pfam" id="PF00160">
    <property type="entry name" value="Pro_isomerase"/>
    <property type="match status" value="1"/>
</dbReference>
<name>A0ABN9DH72_9NEOB</name>
<evidence type="ECO:0000313" key="3">
    <source>
        <dbReference type="EMBL" id="CAI9571884.1"/>
    </source>
</evidence>
<comment type="catalytic activity">
    <reaction evidence="1">
        <text>[protein]-peptidylproline (omega=180) = [protein]-peptidylproline (omega=0)</text>
        <dbReference type="Rhea" id="RHEA:16237"/>
        <dbReference type="Rhea" id="RHEA-COMP:10747"/>
        <dbReference type="Rhea" id="RHEA-COMP:10748"/>
        <dbReference type="ChEBI" id="CHEBI:83833"/>
        <dbReference type="ChEBI" id="CHEBI:83834"/>
        <dbReference type="EC" id="5.2.1.8"/>
    </reaction>
</comment>
<dbReference type="PROSITE" id="PS50072">
    <property type="entry name" value="CSA_PPIASE_2"/>
    <property type="match status" value="1"/>
</dbReference>
<accession>A0ABN9DH72</accession>
<dbReference type="EMBL" id="CATNWA010014448">
    <property type="protein sequence ID" value="CAI9571884.1"/>
    <property type="molecule type" value="Genomic_DNA"/>
</dbReference>
<dbReference type="InterPro" id="IPR029000">
    <property type="entry name" value="Cyclophilin-like_dom_sf"/>
</dbReference>
<dbReference type="PANTHER" id="PTHR11071">
    <property type="entry name" value="PEPTIDYL-PROLYL CIS-TRANS ISOMERASE"/>
    <property type="match status" value="1"/>
</dbReference>
<evidence type="ECO:0000313" key="4">
    <source>
        <dbReference type="Proteomes" id="UP001162483"/>
    </source>
</evidence>
<keyword evidence="4" id="KW-1185">Reference proteome</keyword>
<proteinExistence type="inferred from homology"/>
<reference evidence="3" key="1">
    <citation type="submission" date="2023-05" db="EMBL/GenBank/DDBJ databases">
        <authorList>
            <person name="Stuckert A."/>
        </authorList>
    </citation>
    <scope>NUCLEOTIDE SEQUENCE</scope>
</reference>
<dbReference type="SUPFAM" id="SSF50891">
    <property type="entry name" value="Cyclophilin-like"/>
    <property type="match status" value="1"/>
</dbReference>
<gene>
    <name evidence="3" type="ORF">SPARVUS_LOCUS7320549</name>
</gene>
<protein>
    <recommendedName>
        <fullName evidence="1">Peptidyl-prolyl cis-trans isomerase</fullName>
        <shortName evidence="1">PPIase</shortName>
        <ecNumber evidence="1">5.2.1.8</ecNumber>
    </recommendedName>
</protein>
<dbReference type="PANTHER" id="PTHR11071:SF561">
    <property type="entry name" value="PEPTIDYL-PROLYL CIS-TRANS ISOMERASE D-RELATED"/>
    <property type="match status" value="1"/>
</dbReference>
<dbReference type="PRINTS" id="PR00153">
    <property type="entry name" value="CSAPPISMRASE"/>
</dbReference>